<dbReference type="STRING" id="35608.A0A2U1MXL4"/>
<feature type="region of interest" description="Disordered" evidence="9">
    <location>
        <begin position="1124"/>
        <end position="1145"/>
    </location>
</feature>
<proteinExistence type="inferred from homology"/>
<evidence type="ECO:0000313" key="11">
    <source>
        <dbReference type="EMBL" id="PWA65998.1"/>
    </source>
</evidence>
<dbReference type="Gene3D" id="3.40.850.10">
    <property type="entry name" value="Kinesin motor domain"/>
    <property type="match status" value="1"/>
</dbReference>
<evidence type="ECO:0000256" key="5">
    <source>
        <dbReference type="ARBA" id="ARBA00023175"/>
    </source>
</evidence>
<keyword evidence="12" id="KW-1185">Reference proteome</keyword>
<dbReference type="PRINTS" id="PR00380">
    <property type="entry name" value="KINESINHEAVY"/>
</dbReference>
<evidence type="ECO:0000256" key="4">
    <source>
        <dbReference type="ARBA" id="ARBA00023054"/>
    </source>
</evidence>
<evidence type="ECO:0000256" key="3">
    <source>
        <dbReference type="ARBA" id="ARBA00022840"/>
    </source>
</evidence>
<dbReference type="GO" id="GO:0007112">
    <property type="term" value="P:male meiosis cytokinesis"/>
    <property type="evidence" value="ECO:0007669"/>
    <property type="project" value="UniProtKB-ARBA"/>
</dbReference>
<dbReference type="SUPFAM" id="SSF52540">
    <property type="entry name" value="P-loop containing nucleoside triphosphate hydrolases"/>
    <property type="match status" value="1"/>
</dbReference>
<feature type="coiled-coil region" evidence="8">
    <location>
        <begin position="919"/>
        <end position="999"/>
    </location>
</feature>
<reference evidence="11 12" key="1">
    <citation type="journal article" date="2018" name="Mol. Plant">
        <title>The genome of Artemisia annua provides insight into the evolution of Asteraceae family and artemisinin biosynthesis.</title>
        <authorList>
            <person name="Shen Q."/>
            <person name="Zhang L."/>
            <person name="Liao Z."/>
            <person name="Wang S."/>
            <person name="Yan T."/>
            <person name="Shi P."/>
            <person name="Liu M."/>
            <person name="Fu X."/>
            <person name="Pan Q."/>
            <person name="Wang Y."/>
            <person name="Lv Z."/>
            <person name="Lu X."/>
            <person name="Zhang F."/>
            <person name="Jiang W."/>
            <person name="Ma Y."/>
            <person name="Chen M."/>
            <person name="Hao X."/>
            <person name="Li L."/>
            <person name="Tang Y."/>
            <person name="Lv G."/>
            <person name="Zhou Y."/>
            <person name="Sun X."/>
            <person name="Brodelius P.E."/>
            <person name="Rose J.K.C."/>
            <person name="Tang K."/>
        </authorList>
    </citation>
    <scope>NUCLEOTIDE SEQUENCE [LARGE SCALE GENOMIC DNA]</scope>
    <source>
        <strain evidence="12">cv. Huhao1</strain>
        <tissue evidence="11">Leaf</tissue>
    </source>
</reference>
<feature type="region of interest" description="Disordered" evidence="9">
    <location>
        <begin position="1"/>
        <end position="85"/>
    </location>
</feature>
<organism evidence="11 12">
    <name type="scientific">Artemisia annua</name>
    <name type="common">Sweet wormwood</name>
    <dbReference type="NCBI Taxonomy" id="35608"/>
    <lineage>
        <taxon>Eukaryota</taxon>
        <taxon>Viridiplantae</taxon>
        <taxon>Streptophyta</taxon>
        <taxon>Embryophyta</taxon>
        <taxon>Tracheophyta</taxon>
        <taxon>Spermatophyta</taxon>
        <taxon>Magnoliopsida</taxon>
        <taxon>eudicotyledons</taxon>
        <taxon>Gunneridae</taxon>
        <taxon>Pentapetalae</taxon>
        <taxon>asterids</taxon>
        <taxon>campanulids</taxon>
        <taxon>Asterales</taxon>
        <taxon>Asteraceae</taxon>
        <taxon>Asteroideae</taxon>
        <taxon>Anthemideae</taxon>
        <taxon>Artemisiinae</taxon>
        <taxon>Artemisia</taxon>
    </lineage>
</organism>
<dbReference type="GO" id="GO:0003777">
    <property type="term" value="F:microtubule motor activity"/>
    <property type="evidence" value="ECO:0007669"/>
    <property type="project" value="InterPro"/>
</dbReference>
<dbReference type="PANTHER" id="PTHR37739:SF16">
    <property type="entry name" value="KINESIN-LIKE PROTEIN"/>
    <property type="match status" value="1"/>
</dbReference>
<dbReference type="GO" id="GO:0008017">
    <property type="term" value="F:microtubule binding"/>
    <property type="evidence" value="ECO:0007669"/>
    <property type="project" value="InterPro"/>
</dbReference>
<feature type="region of interest" description="Disordered" evidence="9">
    <location>
        <begin position="503"/>
        <end position="530"/>
    </location>
</feature>
<evidence type="ECO:0000256" key="6">
    <source>
        <dbReference type="ARBA" id="ARBA00034488"/>
    </source>
</evidence>
<dbReference type="GO" id="GO:0005524">
    <property type="term" value="F:ATP binding"/>
    <property type="evidence" value="ECO:0007669"/>
    <property type="project" value="UniProtKB-UniRule"/>
</dbReference>
<evidence type="ECO:0000256" key="8">
    <source>
        <dbReference type="SAM" id="Coils"/>
    </source>
</evidence>
<dbReference type="PROSITE" id="PS00411">
    <property type="entry name" value="KINESIN_MOTOR_1"/>
    <property type="match status" value="1"/>
</dbReference>
<dbReference type="OrthoDB" id="3176171at2759"/>
<feature type="binding site" evidence="7">
    <location>
        <begin position="160"/>
        <end position="167"/>
    </location>
    <ligand>
        <name>ATP</name>
        <dbReference type="ChEBI" id="CHEBI:30616"/>
    </ligand>
</feature>
<keyword evidence="3 7" id="KW-0067">ATP-binding</keyword>
<dbReference type="Pfam" id="PF00225">
    <property type="entry name" value="Kinesin"/>
    <property type="match status" value="1"/>
</dbReference>
<sequence>MKPRNTNTILKEHHLDNPMKPSTRTRKQKPLKENAPPADSNIVPSPSAGLGKAKSGLPPRPPNPLKRKIGSDFQPESGGSGCNDTGVKVIVRMRPMSRNEEGGTIVEKTSGDTLSIQGQKFTFDSVADETSTQTDIFELVGAPLVENCLAGFNSSIFAYGQSGSGKTFTIWGPTSALLEEKSSNNDKGLTPRVFERLFSRINEEQIKHADKQLMYQCRCSFLEIYNEQITDLLNPSQRNLHLREDTKTGVYVENLTEESISNMKDVKEILKKGLSNRRTGATSLNIESSRSHSVFTCVVESRLKSTDGLSCFKTSRMNLVDLAGSERQTSTGAAGQRLKEAGNINRSLSQLGNLINILAEVSQTGKQRHIPYRDSKLTFLLQESLGGNAKLSMICAISPAQSCKSETVSTIRFAQRAKAIKNKAVVNEQMQNDVNTLREVIKQLKDELIRIKSTGNQVDPSAGYSTGWNARRSINVLKYSLYHPRILPHIDDDGDEEMEIVDETEQVTVPSNEDNKSTTPIERKDSADSDITMEEAVSEQVEHNEAIGVHNLETNGDNQDSLGKPVNGNNQDSSDPSEVSPILKSPTPSVSPLPINSSRKSLKTSSMLTASQKELTQTTGSEPSKNINFKPRSAHLAASLHGGLEVIKKNQKAFARSSLRYSYKPSESKPLFVKKDVGVQARLQGNEIEEQKPVMFLCRNCKCTSSQDVKDGNDGQNLQLVPVDDKPQQLVPADDKPMQLVPKAVEKVLAGAIRREMALEELCSRQDSEINQLNHLLQQYKHERECNLIIGQIRDDKIARLESLMDGILSAEEFKDEELASLKNENMILKENYENQPEVLRTEIEFQRFQDELERYQNFFDLGERDVLLEEIQDLRNQLQMYMDSSSKSSHKKNHILNITYPSEPSVAPPLSTVQESVLESAEQRFEMERARWNEAEAKWISLTEDLERELQASRLLVEKQKHELDTERKCSKELKDAMEMAMEGHARMLEQYADLEEKHINLLTSQRRIEDGIVDVKKAAAKAGVRSAESKFINALAAEISTLKEEREKERLHYRDENKGLQAQLRDTAEAVQAAGELLVRLKEAEEAVAAAEARAREAEQEKEKAYQQIESLKRKQENVASPPLYDMPMYDDKEPNRTSGDPLWRNEYENFYSGNEGELTNLPGPSSWSSGYDTCNI</sequence>
<evidence type="ECO:0000256" key="1">
    <source>
        <dbReference type="ARBA" id="ARBA00022701"/>
    </source>
</evidence>
<comment type="similarity">
    <text evidence="6">Belongs to the TRAFAC class myosin-kinesin ATPase superfamily. Kinesin family. KIN-12 subfamily.</text>
</comment>
<evidence type="ECO:0000259" key="10">
    <source>
        <dbReference type="PROSITE" id="PS50067"/>
    </source>
</evidence>
<dbReference type="GO" id="GO:0055046">
    <property type="term" value="P:microgametogenesis"/>
    <property type="evidence" value="ECO:0007669"/>
    <property type="project" value="UniProtKB-ARBA"/>
</dbReference>
<feature type="compositionally biased region" description="Polar residues" evidence="9">
    <location>
        <begin position="586"/>
        <end position="627"/>
    </location>
</feature>
<dbReference type="SMART" id="SM00129">
    <property type="entry name" value="KISc"/>
    <property type="match status" value="1"/>
</dbReference>
<feature type="region of interest" description="Disordered" evidence="9">
    <location>
        <begin position="551"/>
        <end position="628"/>
    </location>
</feature>
<protein>
    <submittedName>
        <fullName evidence="11">Phragmoplast-associated kinesin-related protein</fullName>
    </submittedName>
</protein>
<dbReference type="GO" id="GO:0080175">
    <property type="term" value="P:phragmoplast microtubule organization"/>
    <property type="evidence" value="ECO:0007669"/>
    <property type="project" value="UniProtKB-ARBA"/>
</dbReference>
<dbReference type="PANTHER" id="PTHR37739">
    <property type="entry name" value="KINESIN-LIKE PROTEIN KIN-12D"/>
    <property type="match status" value="1"/>
</dbReference>
<evidence type="ECO:0000256" key="9">
    <source>
        <dbReference type="SAM" id="MobiDB-lite"/>
    </source>
</evidence>
<dbReference type="InterPro" id="IPR001752">
    <property type="entry name" value="Kinesin_motor_dom"/>
</dbReference>
<keyword evidence="2 7" id="KW-0547">Nucleotide-binding</keyword>
<keyword evidence="4 8" id="KW-0175">Coiled coil</keyword>
<dbReference type="GO" id="GO:0005874">
    <property type="term" value="C:microtubule"/>
    <property type="evidence" value="ECO:0007669"/>
    <property type="project" value="UniProtKB-KW"/>
</dbReference>
<dbReference type="Proteomes" id="UP000245207">
    <property type="component" value="Unassembled WGS sequence"/>
</dbReference>
<gene>
    <name evidence="11" type="ORF">CTI12_AA331400</name>
</gene>
<dbReference type="InterPro" id="IPR019821">
    <property type="entry name" value="Kinesin_motor_CS"/>
</dbReference>
<comment type="caution">
    <text evidence="11">The sequence shown here is derived from an EMBL/GenBank/DDBJ whole genome shotgun (WGS) entry which is preliminary data.</text>
</comment>
<evidence type="ECO:0000256" key="7">
    <source>
        <dbReference type="PROSITE-ProRule" id="PRU00283"/>
    </source>
</evidence>
<dbReference type="InterPro" id="IPR027417">
    <property type="entry name" value="P-loop_NTPase"/>
</dbReference>
<keyword evidence="1" id="KW-0493">Microtubule</keyword>
<feature type="coiled-coil region" evidence="8">
    <location>
        <begin position="1034"/>
        <end position="1117"/>
    </location>
</feature>
<feature type="compositionally biased region" description="Polar residues" evidence="9">
    <location>
        <begin position="552"/>
        <end position="577"/>
    </location>
</feature>
<name>A0A2U1MXL4_ARTAN</name>
<feature type="compositionally biased region" description="Basic and acidic residues" evidence="9">
    <location>
        <begin position="513"/>
        <end position="527"/>
    </location>
</feature>
<feature type="region of interest" description="Disordered" evidence="9">
    <location>
        <begin position="1158"/>
        <end position="1179"/>
    </location>
</feature>
<dbReference type="GO" id="GO:0007018">
    <property type="term" value="P:microtubule-based movement"/>
    <property type="evidence" value="ECO:0007669"/>
    <property type="project" value="InterPro"/>
</dbReference>
<keyword evidence="5 7" id="KW-0505">Motor protein</keyword>
<evidence type="ECO:0000256" key="2">
    <source>
        <dbReference type="ARBA" id="ARBA00022741"/>
    </source>
</evidence>
<dbReference type="PROSITE" id="PS50067">
    <property type="entry name" value="KINESIN_MOTOR_2"/>
    <property type="match status" value="1"/>
</dbReference>
<dbReference type="InterPro" id="IPR044986">
    <property type="entry name" value="KIF15/KIN-12"/>
</dbReference>
<feature type="domain" description="Kinesin motor" evidence="10">
    <location>
        <begin position="86"/>
        <end position="420"/>
    </location>
</feature>
<dbReference type="InterPro" id="IPR036961">
    <property type="entry name" value="Kinesin_motor_dom_sf"/>
</dbReference>
<dbReference type="FunFam" id="3.40.850.10:FF:000052">
    <property type="entry name" value="Kinesin-like protein KIN-12F"/>
    <property type="match status" value="1"/>
</dbReference>
<feature type="compositionally biased region" description="Polar residues" evidence="9">
    <location>
        <begin position="1165"/>
        <end position="1179"/>
    </location>
</feature>
<evidence type="ECO:0000313" key="12">
    <source>
        <dbReference type="Proteomes" id="UP000245207"/>
    </source>
</evidence>
<accession>A0A2U1MXL4</accession>
<dbReference type="GO" id="GO:0009524">
    <property type="term" value="C:phragmoplast"/>
    <property type="evidence" value="ECO:0007669"/>
    <property type="project" value="UniProtKB-ARBA"/>
</dbReference>
<dbReference type="EMBL" id="PKPP01004118">
    <property type="protein sequence ID" value="PWA65998.1"/>
    <property type="molecule type" value="Genomic_DNA"/>
</dbReference>
<dbReference type="AlphaFoldDB" id="A0A2U1MXL4"/>
<feature type="coiled-coil region" evidence="8">
    <location>
        <begin position="427"/>
        <end position="454"/>
    </location>
</feature>